<dbReference type="InterPro" id="IPR031734">
    <property type="entry name" value="MBF2"/>
</dbReference>
<dbReference type="EMBL" id="KZ150194">
    <property type="protein sequence ID" value="PZC72365.1"/>
    <property type="molecule type" value="Genomic_DNA"/>
</dbReference>
<dbReference type="Pfam" id="PF15868">
    <property type="entry name" value="MBF2"/>
    <property type="match status" value="1"/>
</dbReference>
<proteinExistence type="predicted"/>
<dbReference type="AlphaFoldDB" id="A0A2W1BF07"/>
<keyword evidence="1" id="KW-0732">Signal</keyword>
<keyword evidence="3" id="KW-1185">Reference proteome</keyword>
<name>A0A2W1BF07_HELAM</name>
<organism evidence="2 3">
    <name type="scientific">Helicoverpa armigera</name>
    <name type="common">Cotton bollworm</name>
    <name type="synonym">Heliothis armigera</name>
    <dbReference type="NCBI Taxonomy" id="29058"/>
    <lineage>
        <taxon>Eukaryota</taxon>
        <taxon>Metazoa</taxon>
        <taxon>Ecdysozoa</taxon>
        <taxon>Arthropoda</taxon>
        <taxon>Hexapoda</taxon>
        <taxon>Insecta</taxon>
        <taxon>Pterygota</taxon>
        <taxon>Neoptera</taxon>
        <taxon>Endopterygota</taxon>
        <taxon>Lepidoptera</taxon>
        <taxon>Glossata</taxon>
        <taxon>Ditrysia</taxon>
        <taxon>Noctuoidea</taxon>
        <taxon>Noctuidae</taxon>
        <taxon>Heliothinae</taxon>
        <taxon>Helicoverpa</taxon>
    </lineage>
</organism>
<gene>
    <name evidence="2" type="primary">HaOG211283</name>
    <name evidence="2" type="ORF">B5X24_HaOG211283</name>
</gene>
<feature type="signal peptide" evidence="1">
    <location>
        <begin position="1"/>
        <end position="19"/>
    </location>
</feature>
<accession>A0A2W1BF07</accession>
<reference evidence="2 3" key="1">
    <citation type="journal article" date="2017" name="BMC Biol.">
        <title>Genomic innovations, transcriptional plasticity and gene loss underlying the evolution and divergence of two highly polyphagous and invasive Helicoverpa pest species.</title>
        <authorList>
            <person name="Pearce S.L."/>
            <person name="Clarke D.F."/>
            <person name="East P.D."/>
            <person name="Elfekih S."/>
            <person name="Gordon K.H."/>
            <person name="Jermiin L.S."/>
            <person name="McGaughran A."/>
            <person name="Oakeshott J.G."/>
            <person name="Papanikolaou A."/>
            <person name="Perera O.P."/>
            <person name="Rane R.V."/>
            <person name="Richards S."/>
            <person name="Tay W.T."/>
            <person name="Walsh T.K."/>
            <person name="Anderson A."/>
            <person name="Anderson C.J."/>
            <person name="Asgari S."/>
            <person name="Board P.G."/>
            <person name="Bretschneider A."/>
            <person name="Campbell P.M."/>
            <person name="Chertemps T."/>
            <person name="Christeller J.T."/>
            <person name="Coppin C.W."/>
            <person name="Downes S.J."/>
            <person name="Duan G."/>
            <person name="Farnsworth C.A."/>
            <person name="Good R.T."/>
            <person name="Han L.B."/>
            <person name="Han Y.C."/>
            <person name="Hatje K."/>
            <person name="Horne I."/>
            <person name="Huang Y.P."/>
            <person name="Hughes D.S."/>
            <person name="Jacquin-Joly E."/>
            <person name="James W."/>
            <person name="Jhangiani S."/>
            <person name="Kollmar M."/>
            <person name="Kuwar S.S."/>
            <person name="Li S."/>
            <person name="Liu N.Y."/>
            <person name="Maibeche M.T."/>
            <person name="Miller J.R."/>
            <person name="Montagne N."/>
            <person name="Perry T."/>
            <person name="Qu J."/>
            <person name="Song S.V."/>
            <person name="Sutton G.G."/>
            <person name="Vogel H."/>
            <person name="Walenz B.P."/>
            <person name="Xu W."/>
            <person name="Zhang H.J."/>
            <person name="Zou Z."/>
            <person name="Batterham P."/>
            <person name="Edwards O.R."/>
            <person name="Feyereisen R."/>
            <person name="Gibbs R.A."/>
            <person name="Heckel D.G."/>
            <person name="McGrath A."/>
            <person name="Robin C."/>
            <person name="Scherer S.E."/>
            <person name="Worley K.C."/>
            <person name="Wu Y.D."/>
        </authorList>
    </citation>
    <scope>NUCLEOTIDE SEQUENCE [LARGE SCALE GENOMIC DNA]</scope>
    <source>
        <strain evidence="2">Harm_GR_Male_#8</strain>
        <tissue evidence="2">Whole organism</tissue>
    </source>
</reference>
<evidence type="ECO:0000313" key="2">
    <source>
        <dbReference type="EMBL" id="PZC72365.1"/>
    </source>
</evidence>
<sequence>MKTLSLIVVLAALAVCTQSANLSQGHPSAFCRLLYRNYYRRNAIPNAVQYQDVTYRGNSTVRISSIRATEVGGTQFGVPSIRAGGVNRNNVTIRLTSARGRGKKRQQ</sequence>
<dbReference type="OrthoDB" id="6818903at2759"/>
<evidence type="ECO:0000313" key="3">
    <source>
        <dbReference type="Proteomes" id="UP000249218"/>
    </source>
</evidence>
<protein>
    <submittedName>
        <fullName evidence="2">Uncharacterized protein</fullName>
    </submittedName>
</protein>
<dbReference type="Proteomes" id="UP000249218">
    <property type="component" value="Unassembled WGS sequence"/>
</dbReference>
<feature type="chain" id="PRO_5015932411" evidence="1">
    <location>
        <begin position="20"/>
        <end position="107"/>
    </location>
</feature>
<evidence type="ECO:0000256" key="1">
    <source>
        <dbReference type="SAM" id="SignalP"/>
    </source>
</evidence>